<dbReference type="Pfam" id="PF04738">
    <property type="entry name" value="Lant_dehydr_N"/>
    <property type="match status" value="1"/>
</dbReference>
<dbReference type="InterPro" id="IPR006827">
    <property type="entry name" value="Lant_deHydtase_N"/>
</dbReference>
<organism evidence="3 4">
    <name type="scientific">Myroides odoratus</name>
    <name type="common">Flavobacterium odoratum</name>
    <dbReference type="NCBI Taxonomy" id="256"/>
    <lineage>
        <taxon>Bacteria</taxon>
        <taxon>Pseudomonadati</taxon>
        <taxon>Bacteroidota</taxon>
        <taxon>Flavobacteriia</taxon>
        <taxon>Flavobacteriales</taxon>
        <taxon>Flavobacteriaceae</taxon>
        <taxon>Myroides</taxon>
    </lineage>
</organism>
<dbReference type="NCBIfam" id="TIGR03891">
    <property type="entry name" value="thiopep_ocin"/>
    <property type="match status" value="1"/>
</dbReference>
<sequence>MIYPTNFYVIRVPTLPFNDIKLLNNAMRNKDVQEIKKFLMNPLFMNAIYLSSRDFYYKSTNWMEKEVSDFNYSDSVLQSMYKYYIRMCSRSTPYGLFAGVGLGKTTMDKTKIKIATNNLQPFVRVDNLFINKMKEEIVRKNKTNNLPFYPNNTLYSIGDYWRYISWDHNFNYEILEIKKNVILEQVLSIAYHGITKADIKLFLIKNSNCHSKSILEIEEYIRLLIDANFLVDRMPPYMTSLANPLLEVEQYLIQYKIDTKLLMPIINLEKTIHSDYFKSSECIDDIEKIRSEISGIIDINDQVFQVDTRINLNLNQVNKNVVELLAQRMKEIMPLRGKNVNPDLVSFIERFYNKFETKEVPLMLALDPDYGVGYSVFVRSNLEELPLLQDVYFPFQDAAIYEGTVSPLIDMIIKEYIQCFSTTIIQPIVLTKERISTLQSEESTFIPFGANCHLFGSFICDTQEDIDNGNFKFMPLSNIPTSNVSDILSRYAYYDKELFDSLKEITEVDSENCIHAELLYHKKNRLANVLMRPNLYNYSIVYLAACSEDEESNTISMNDIYIRYEEGRIKLVSKKLNKEIKIRYSNAYNLDNSQLSVIKFLGDYQYYNLDHGFKWNWGYLKNNDFLPRVEYKEIILSVAQWKIHKNQNINQQTLQQILRERNIPTFCTIRQRDNILILDLSLDICLDILIKKIAKQSLWLYEYLDSTKFFNEAGDQFVAEFIFPFKCEEQLPQVLEKVNVSDGTVQRQFLPGDEWSFFKIYTSPYYGDTVIKEVIKKYVKQLPDSICWFFIRYNDPDFHIRFRIKRKITKHNLATLKDLLDVLIKNGIVSYFQIDTYKREIERYGIQLISLSETYFMYDSIAILKLLSKKEIVNNELRWKIAVVSIHLMLNDFNISLLNRVEIFKDMYRSLMLEITKQSHTAFNTKQFKVSLDKKFRLNKDFLDSTIRLNNFDLIIEFVKPLKKRSKSTGELVSVIRNSVIENQKYITLIKDYIHLNLNRIFVLQARKQELVFYYLLFKTYNSIYSRQIKQ</sequence>
<reference evidence="3 4" key="1">
    <citation type="submission" date="2021-01" db="EMBL/GenBank/DDBJ databases">
        <title>FDA dAtabase for Regulatory Grade micrObial Sequences (FDA-ARGOS): Supporting development and validation of Infectious Disease Dx tests.</title>
        <authorList>
            <person name="Sproer C."/>
            <person name="Gronow S."/>
            <person name="Severitt S."/>
            <person name="Schroder I."/>
            <person name="Tallon L."/>
            <person name="Sadzewicz L."/>
            <person name="Zhao X."/>
            <person name="Boylan J."/>
            <person name="Ott S."/>
            <person name="Bowen H."/>
            <person name="Vavikolanu K."/>
            <person name="Mehta A."/>
            <person name="Aluvathingal J."/>
            <person name="Nadendla S."/>
            <person name="Lowell S."/>
            <person name="Myers T."/>
            <person name="Yan Y."/>
            <person name="Sichtig H."/>
        </authorList>
    </citation>
    <scope>NUCLEOTIDE SEQUENCE [LARGE SCALE GENOMIC DNA]</scope>
    <source>
        <strain evidence="3 4">FDAARGOS_1131</strain>
    </source>
</reference>
<feature type="domain" description="Thiopeptide-type bacteriocin biosynthesis" evidence="2">
    <location>
        <begin position="755"/>
        <end position="1021"/>
    </location>
</feature>
<protein>
    <submittedName>
        <fullName evidence="3">Lantibiotic dehydratase</fullName>
    </submittedName>
</protein>
<dbReference type="Pfam" id="PF14028">
    <property type="entry name" value="Lant_dehydr_C"/>
    <property type="match status" value="1"/>
</dbReference>
<evidence type="ECO:0000313" key="4">
    <source>
        <dbReference type="Proteomes" id="UP000596202"/>
    </source>
</evidence>
<feature type="domain" description="Lantibiotic dehydratase N-terminal" evidence="1">
    <location>
        <begin position="41"/>
        <end position="689"/>
    </location>
</feature>
<dbReference type="RefSeq" id="WP_002985198.1">
    <property type="nucleotide sequence ID" value="NZ_CP068108.1"/>
</dbReference>
<gene>
    <name evidence="3" type="ORF">I6I88_09335</name>
</gene>
<accession>A0A9Q7EAC9</accession>
<evidence type="ECO:0000259" key="1">
    <source>
        <dbReference type="Pfam" id="PF04738"/>
    </source>
</evidence>
<name>A0A9Q7EAC9_MYROD</name>
<dbReference type="EMBL" id="CP068108">
    <property type="protein sequence ID" value="QQU01923.1"/>
    <property type="molecule type" value="Genomic_DNA"/>
</dbReference>
<dbReference type="Proteomes" id="UP000596202">
    <property type="component" value="Chromosome"/>
</dbReference>
<dbReference type="OrthoDB" id="1273722at2"/>
<evidence type="ECO:0000259" key="2">
    <source>
        <dbReference type="Pfam" id="PF14028"/>
    </source>
</evidence>
<proteinExistence type="predicted"/>
<evidence type="ECO:0000313" key="3">
    <source>
        <dbReference type="EMBL" id="QQU01923.1"/>
    </source>
</evidence>
<dbReference type="AlphaFoldDB" id="A0A9Q7EAC9"/>
<dbReference type="GeneID" id="93527857"/>
<dbReference type="InterPro" id="IPR023809">
    <property type="entry name" value="Thiopep_bacteriocin_synth_dom"/>
</dbReference>